<dbReference type="GO" id="GO:0019058">
    <property type="term" value="P:viral life cycle"/>
    <property type="evidence" value="ECO:0007669"/>
    <property type="project" value="UniProtKB-ARBA"/>
</dbReference>
<reference evidence="3 4" key="1">
    <citation type="submission" date="2020-02" db="EMBL/GenBank/DDBJ databases">
        <authorList>
            <person name="Tan Y."/>
            <person name="Ma J."/>
            <person name="Li D."/>
            <person name="Gao L."/>
        </authorList>
    </citation>
    <scope>NUCLEOTIDE SEQUENCE [LARGE SCALE GENOMIC DNA]</scope>
    <source>
        <strain evidence="3 4">Salmonella sp.</strain>
    </source>
</reference>
<dbReference type="GO" id="GO:0044423">
    <property type="term" value="C:virion component"/>
    <property type="evidence" value="ECO:0007669"/>
    <property type="project" value="UniProtKB-KW"/>
</dbReference>
<dbReference type="InterPro" id="IPR011050">
    <property type="entry name" value="Pectin_lyase_fold/virulence"/>
</dbReference>
<evidence type="ECO:0000256" key="2">
    <source>
        <dbReference type="ARBA" id="ARBA00022844"/>
    </source>
</evidence>
<organism evidence="3 4">
    <name type="scientific">Salmonella phage P46FS4</name>
    <dbReference type="NCBI Taxonomy" id="2712940"/>
    <lineage>
        <taxon>Viruses</taxon>
        <taxon>Duplodnaviria</taxon>
        <taxon>Heunggongvirae</taxon>
        <taxon>Uroviricota</taxon>
        <taxon>Caudoviricetes</taxon>
        <taxon>Pantevenvirales</taxon>
        <taxon>Ackermannviridae</taxon>
        <taxon>Aglimvirinae</taxon>
        <taxon>Agtrevirus</taxon>
        <taxon>Agtrevirus P46FS4</taxon>
    </lineage>
</organism>
<name>A0A6G6XTG8_9CAUD</name>
<evidence type="ECO:0000256" key="1">
    <source>
        <dbReference type="ARBA" id="ARBA00004328"/>
    </source>
</evidence>
<dbReference type="EMBL" id="MT078988">
    <property type="protein sequence ID" value="QIG62069.1"/>
    <property type="molecule type" value="Genomic_DNA"/>
</dbReference>
<accession>A0A6G6XTG8</accession>
<sequence>MKLSFFDSKGDGWHYVPNNDFYDSEALGLISNNPAEGVNNSKKLQKIMDKFNRIDFTNGDYYFKWWQYQTTGGEPCCVLLGKGAKIFTHKDARIIQQTNDVIGQTTPEHPFLFNGKAIDGSVSDIEINARYHQEGIAGLFVFRRVDRIHLHDCVITGGYFDGNLAEWGSRTTLSMLGCSDYLIDNVKFYARDTNSDYSVLNANFPGFAIRANTGFVEPANQTYTSERGKITRCKFHGYIYNATEIAGTGTKYIELSFNDYIDCALTPIDFDKGVYRCSALYNRVIRLKRGPAFASDGGTDWIPMRAQGYITGSFTLESIGCRFIGNEVIDTGSDVNIGTDAPNFILCSNAPGTIIQNNRGTNSYFGQAHLINNSQNVIVDGTVLTCLSAFYDGNNNSAGLVVRDSKFDTYRRAIDIANAGNKFNGMTDFRFSNCEFNYVGGTAFGYDGVYLENTGVANTGMFINCRFKAYNRPYVVASSSGHKVLFKGIVGVNCQTDPVVITGSPSVEYTSMTGI</sequence>
<proteinExistence type="predicted"/>
<protein>
    <submittedName>
        <fullName evidence="3">Uncharacterized protein</fullName>
    </submittedName>
</protein>
<dbReference type="Proteomes" id="UP000503550">
    <property type="component" value="Segment"/>
</dbReference>
<gene>
    <name evidence="3" type="ORF">P46FS4_3</name>
</gene>
<dbReference type="GO" id="GO:0051701">
    <property type="term" value="P:biological process involved in interaction with host"/>
    <property type="evidence" value="ECO:0007669"/>
    <property type="project" value="UniProtKB-ARBA"/>
</dbReference>
<comment type="subcellular location">
    <subcellularLocation>
        <location evidence="1">Virion</location>
    </subcellularLocation>
</comment>
<evidence type="ECO:0000313" key="4">
    <source>
        <dbReference type="Proteomes" id="UP000503550"/>
    </source>
</evidence>
<dbReference type="SUPFAM" id="SSF51126">
    <property type="entry name" value="Pectin lyase-like"/>
    <property type="match status" value="2"/>
</dbReference>
<keyword evidence="2" id="KW-0946">Virion</keyword>
<evidence type="ECO:0000313" key="3">
    <source>
        <dbReference type="EMBL" id="QIG62069.1"/>
    </source>
</evidence>
<keyword evidence="4" id="KW-1185">Reference proteome</keyword>